<comment type="catalytic activity">
    <reaction evidence="10 14">
        <text>2 H2O2 = O2 + 2 H2O</text>
        <dbReference type="Rhea" id="RHEA:20309"/>
        <dbReference type="ChEBI" id="CHEBI:15377"/>
        <dbReference type="ChEBI" id="CHEBI:15379"/>
        <dbReference type="ChEBI" id="CHEBI:16240"/>
        <dbReference type="EC" id="1.11.1.6"/>
    </reaction>
</comment>
<dbReference type="InterPro" id="IPR041399">
    <property type="entry name" value="Catalase_large_C"/>
</dbReference>
<feature type="active site" evidence="11">
    <location>
        <position position="151"/>
    </location>
</feature>
<sequence>MTAQSTPPTDGKRGNAGELHQHAGGSHPALTTNQGLPISDNQNSLRATPRGPTLLEDFILREKITHFDHERIPERIVHARGSAAHGFFELTASLAQYTTAKVLTEVGQKTPVFTRFSTVAGGAGSVDTPRDVRGFAVKFYTKEGNWDIVGNNIPVFFIQDALKFPDLIHSVKMEPDRGFPQAASAHDTFWDFISLMPETMHTLIWAMSDRAIPRSLRMMEGFGVNTFRLLDAQGNSTFVKFHWRPKLGLQSTVWDEAVKLAGADPDFHRRDLYEAIAKGDFPEWEFAVQLFSEEEAAKFPFDHLDATKLIPEELVPLKIIGRMVLDRNPDNFFAETEQVAFCPSHIVPGIDFSNDPLLQGRLFSYLDTQLSRLGSPNFHQIPINAPKCPFHNLQRDGHMQMGVPKGRVNYEPSSLQADSPRATPDGFRTFAQADDGKKGRIRAESFADHYSQARLFYRSQSELEQAHIASALVFELSKVATVVIRERVVGHLLNLDPALAKRVADGLGMEQLPPAPAPAAPVIDMKPSPALQLIGKMKPILTGRAVGILVDDGSDGAAVMALRKAAEAAGAGVKIVAPKVGGAKLADGKTLAADGQLAGTPSIVFDAVALVLSAEAGKRLSKEAAAVDWVRDAFGHLKAIAADAGAQAVLQAASVQADAGVLKASDCAPFVEAAKTRQWAREPKVRQLP</sequence>
<evidence type="ECO:0000259" key="16">
    <source>
        <dbReference type="SMART" id="SM01060"/>
    </source>
</evidence>
<dbReference type="InterPro" id="IPR002226">
    <property type="entry name" value="Catalase_haem_BS"/>
</dbReference>
<dbReference type="RefSeq" id="WP_048671029.1">
    <property type="nucleotide sequence ID" value="NZ_CBTJ020000025.1"/>
</dbReference>
<dbReference type="Pfam" id="PF18011">
    <property type="entry name" value="Catalase_C"/>
    <property type="match status" value="1"/>
</dbReference>
<dbReference type="InterPro" id="IPR020835">
    <property type="entry name" value="Catalase_sf"/>
</dbReference>
<dbReference type="PIRSF" id="PIRSF038927">
    <property type="entry name" value="Catalase_clade2"/>
    <property type="match status" value="1"/>
</dbReference>
<feature type="active site" evidence="11">
    <location>
        <position position="78"/>
    </location>
</feature>
<feature type="region of interest" description="Disordered" evidence="15">
    <location>
        <begin position="1"/>
        <end position="50"/>
    </location>
</feature>
<comment type="cofactor">
    <cofactor evidence="1 10 12">
        <name>heme</name>
        <dbReference type="ChEBI" id="CHEBI:30413"/>
    </cofactor>
</comment>
<evidence type="ECO:0000256" key="2">
    <source>
        <dbReference type="ARBA" id="ARBA00010660"/>
    </source>
</evidence>
<evidence type="ECO:0000256" key="7">
    <source>
        <dbReference type="ARBA" id="ARBA00023002"/>
    </source>
</evidence>
<dbReference type="PROSITE" id="PS51402">
    <property type="entry name" value="CATALASE_3"/>
    <property type="match status" value="1"/>
</dbReference>
<reference evidence="17" key="2">
    <citation type="submission" date="2014-03" db="EMBL/GenBank/DDBJ databases">
        <title>Candidatus Competibacter-lineage genomes retrieved from metagenomes reveal functional metabolic diversity.</title>
        <authorList>
            <person name="McIlroy S.J."/>
            <person name="Albertsen M."/>
            <person name="Andresen E.K."/>
            <person name="Saunders A.M."/>
            <person name="Kristiansen R."/>
            <person name="Stokholm-Bjerregaard M."/>
            <person name="Nielsen K.L."/>
            <person name="Nielsen P.H."/>
        </authorList>
    </citation>
    <scope>NUCLEOTIDE SEQUENCE</scope>
    <source>
        <strain evidence="17">Run_A_D11</strain>
    </source>
</reference>
<feature type="binding site" evidence="13">
    <location>
        <position position="372"/>
    </location>
    <ligand>
        <name>heme</name>
        <dbReference type="ChEBI" id="CHEBI:30413"/>
    </ligand>
</feature>
<comment type="similarity">
    <text evidence="2">Belongs to the catalase family. HPII subfamily.</text>
</comment>
<accession>W6M2F8</accession>
<dbReference type="SMART" id="SM01060">
    <property type="entry name" value="Catalase"/>
    <property type="match status" value="1"/>
</dbReference>
<dbReference type="CDD" id="cd03132">
    <property type="entry name" value="GATase1_catalase"/>
    <property type="match status" value="1"/>
</dbReference>
<evidence type="ECO:0000256" key="11">
    <source>
        <dbReference type="PIRSR" id="PIRSR038927-1"/>
    </source>
</evidence>
<protein>
    <recommendedName>
        <fullName evidence="3 10">Catalase</fullName>
        <ecNumber evidence="3 10">1.11.1.6</ecNumber>
    </recommendedName>
</protein>
<dbReference type="InterPro" id="IPR011614">
    <property type="entry name" value="Catalase_core"/>
</dbReference>
<keyword evidence="18" id="KW-1185">Reference proteome</keyword>
<feature type="compositionally biased region" description="Polar residues" evidence="15">
    <location>
        <begin position="29"/>
        <end position="46"/>
    </location>
</feature>
<dbReference type="GO" id="GO:0042744">
    <property type="term" value="P:hydrogen peroxide catabolic process"/>
    <property type="evidence" value="ECO:0007669"/>
    <property type="project" value="UniProtKB-UniRule"/>
</dbReference>
<evidence type="ECO:0000256" key="13">
    <source>
        <dbReference type="PIRSR" id="PIRSR038927-3"/>
    </source>
</evidence>
<evidence type="ECO:0000256" key="12">
    <source>
        <dbReference type="PIRSR" id="PIRSR038927-2"/>
    </source>
</evidence>
<dbReference type="InterPro" id="IPR010582">
    <property type="entry name" value="Catalase_immune_responsive"/>
</dbReference>
<keyword evidence="7 10" id="KW-0560">Oxidoreductase</keyword>
<keyword evidence="6 10" id="KW-0479">Metal-binding</keyword>
<feature type="compositionally biased region" description="Basic and acidic residues" evidence="15">
    <location>
        <begin position="10"/>
        <end position="21"/>
    </location>
</feature>
<reference evidence="17" key="1">
    <citation type="submission" date="2013-07" db="EMBL/GenBank/DDBJ databases">
        <authorList>
            <person name="McIlroy S."/>
        </authorList>
    </citation>
    <scope>NUCLEOTIDE SEQUENCE [LARGE SCALE GENOMIC DNA]</scope>
    <source>
        <strain evidence="17">Run_A_D11</strain>
    </source>
</reference>
<feature type="binding site" evidence="13">
    <location>
        <position position="164"/>
    </location>
    <ligand>
        <name>heme</name>
        <dbReference type="ChEBI" id="CHEBI:30413"/>
    </ligand>
</feature>
<gene>
    <name evidence="17" type="primary">katE</name>
    <name evidence="17" type="ORF">BN873_20001</name>
</gene>
<evidence type="ECO:0000313" key="17">
    <source>
        <dbReference type="EMBL" id="CDI01677.1"/>
    </source>
</evidence>
<keyword evidence="4 10" id="KW-0575">Peroxidase</keyword>
<dbReference type="InterPro" id="IPR018028">
    <property type="entry name" value="Catalase"/>
</dbReference>
<keyword evidence="8 10" id="KW-0408">Iron</keyword>
<dbReference type="Pfam" id="PF00199">
    <property type="entry name" value="Catalase"/>
    <property type="match status" value="1"/>
</dbReference>
<dbReference type="Proteomes" id="UP000035760">
    <property type="component" value="Unassembled WGS sequence"/>
</dbReference>
<dbReference type="FunFam" id="2.40.180.10:FF:000003">
    <property type="entry name" value="Catalase"/>
    <property type="match status" value="1"/>
</dbReference>
<feature type="domain" description="Catalase core" evidence="16">
    <location>
        <begin position="31"/>
        <end position="419"/>
    </location>
</feature>
<dbReference type="EC" id="1.11.1.6" evidence="3 10"/>
<dbReference type="SUPFAM" id="SSF56634">
    <property type="entry name" value="Heme-dependent catalase-like"/>
    <property type="match status" value="1"/>
</dbReference>
<dbReference type="Gene3D" id="3.40.50.880">
    <property type="match status" value="1"/>
</dbReference>
<dbReference type="EMBL" id="CBTJ020000025">
    <property type="protein sequence ID" value="CDI01677.1"/>
    <property type="molecule type" value="Genomic_DNA"/>
</dbReference>
<evidence type="ECO:0000256" key="5">
    <source>
        <dbReference type="ARBA" id="ARBA00022617"/>
    </source>
</evidence>
<evidence type="ECO:0000256" key="10">
    <source>
        <dbReference type="PIRNR" id="PIRNR038927"/>
    </source>
</evidence>
<evidence type="ECO:0000256" key="6">
    <source>
        <dbReference type="ARBA" id="ARBA00022723"/>
    </source>
</evidence>
<dbReference type="Gene3D" id="1.20.1370.20">
    <property type="match status" value="1"/>
</dbReference>
<comment type="caution">
    <text evidence="17">The sequence shown here is derived from an EMBL/GenBank/DDBJ whole genome shotgun (WGS) entry which is preliminary data.</text>
</comment>
<evidence type="ECO:0000256" key="15">
    <source>
        <dbReference type="SAM" id="MobiDB-lite"/>
    </source>
</evidence>
<feature type="binding site" evidence="13">
    <location>
        <position position="361"/>
    </location>
    <ligand>
        <name>heme</name>
        <dbReference type="ChEBI" id="CHEBI:30413"/>
    </ligand>
</feature>
<organism evidence="17 18">
    <name type="scientific">Candidatus Competibacter denitrificans Run_A_D11</name>
    <dbReference type="NCBI Taxonomy" id="1400863"/>
    <lineage>
        <taxon>Bacteria</taxon>
        <taxon>Pseudomonadati</taxon>
        <taxon>Pseudomonadota</taxon>
        <taxon>Gammaproteobacteria</taxon>
        <taxon>Candidatus Competibacteraceae</taxon>
        <taxon>Candidatus Competibacter</taxon>
    </lineage>
</organism>
<dbReference type="PROSITE" id="PS00438">
    <property type="entry name" value="CATALASE_2"/>
    <property type="match status" value="1"/>
</dbReference>
<dbReference type="PRINTS" id="PR00067">
    <property type="entry name" value="CATALASE"/>
</dbReference>
<keyword evidence="5 10" id="KW-0349">Heme</keyword>
<dbReference type="PANTHER" id="PTHR42821:SF1">
    <property type="entry name" value="CATALASE-B"/>
    <property type="match status" value="1"/>
</dbReference>
<evidence type="ECO:0000313" key="18">
    <source>
        <dbReference type="Proteomes" id="UP000035760"/>
    </source>
</evidence>
<feature type="binding site" evidence="13">
    <location>
        <position position="75"/>
    </location>
    <ligand>
        <name>heme</name>
        <dbReference type="ChEBI" id="CHEBI:30413"/>
    </ligand>
</feature>
<keyword evidence="9 10" id="KW-0376">Hydrogen peroxide</keyword>
<dbReference type="GO" id="GO:0006979">
    <property type="term" value="P:response to oxidative stress"/>
    <property type="evidence" value="ECO:0007669"/>
    <property type="project" value="InterPro"/>
</dbReference>
<dbReference type="AlphaFoldDB" id="W6M2F8"/>
<dbReference type="GO" id="GO:0004096">
    <property type="term" value="F:catalase activity"/>
    <property type="evidence" value="ECO:0007669"/>
    <property type="project" value="UniProtKB-UniRule"/>
</dbReference>
<proteinExistence type="inferred from homology"/>
<dbReference type="GO" id="GO:0020037">
    <property type="term" value="F:heme binding"/>
    <property type="evidence" value="ECO:0007669"/>
    <property type="project" value="UniProtKB-UniRule"/>
</dbReference>
<dbReference type="GO" id="GO:0005829">
    <property type="term" value="C:cytosol"/>
    <property type="evidence" value="ECO:0007669"/>
    <property type="project" value="TreeGrafter"/>
</dbReference>
<evidence type="ECO:0000256" key="4">
    <source>
        <dbReference type="ARBA" id="ARBA00022559"/>
    </source>
</evidence>
<evidence type="ECO:0000256" key="9">
    <source>
        <dbReference type="ARBA" id="ARBA00023324"/>
    </source>
</evidence>
<dbReference type="InterPro" id="IPR024712">
    <property type="entry name" value="Catalase_clade2"/>
</dbReference>
<dbReference type="Gene3D" id="2.40.180.10">
    <property type="entry name" value="Catalase core domain"/>
    <property type="match status" value="1"/>
</dbReference>
<name>W6M2F8_9GAMM</name>
<feature type="binding site" description="axial binding residue" evidence="12">
    <location>
        <position position="365"/>
    </location>
    <ligand>
        <name>heme</name>
        <dbReference type="ChEBI" id="CHEBI:30413"/>
    </ligand>
    <ligandPart>
        <name>Fe</name>
        <dbReference type="ChEBI" id="CHEBI:18248"/>
    </ligandPart>
</feature>
<dbReference type="STRING" id="1400863.BN873_20001"/>
<comment type="function">
    <text evidence="10">Decomposes hydrogen peroxide into water and oxygen; serves to protect cells from the toxic effects of hydrogen peroxide.</text>
</comment>
<dbReference type="OrthoDB" id="9761719at2"/>
<dbReference type="GO" id="GO:0046872">
    <property type="term" value="F:metal ion binding"/>
    <property type="evidence" value="ECO:0007669"/>
    <property type="project" value="UniProtKB-KW"/>
</dbReference>
<dbReference type="PROSITE" id="PS00437">
    <property type="entry name" value="CATALASE_1"/>
    <property type="match status" value="1"/>
</dbReference>
<evidence type="ECO:0000256" key="3">
    <source>
        <dbReference type="ARBA" id="ARBA00012314"/>
    </source>
</evidence>
<evidence type="ECO:0000256" key="1">
    <source>
        <dbReference type="ARBA" id="ARBA00001971"/>
    </source>
</evidence>
<dbReference type="InterPro" id="IPR024708">
    <property type="entry name" value="Catalase_AS"/>
</dbReference>
<dbReference type="SUPFAM" id="SSF52317">
    <property type="entry name" value="Class I glutamine amidotransferase-like"/>
    <property type="match status" value="1"/>
</dbReference>
<dbReference type="Pfam" id="PF06628">
    <property type="entry name" value="Catalase-rel"/>
    <property type="match status" value="1"/>
</dbReference>
<evidence type="ECO:0000256" key="8">
    <source>
        <dbReference type="ARBA" id="ARBA00023004"/>
    </source>
</evidence>
<dbReference type="PANTHER" id="PTHR42821">
    <property type="entry name" value="CATALASE"/>
    <property type="match status" value="1"/>
</dbReference>
<dbReference type="InterPro" id="IPR043156">
    <property type="entry name" value="Catalase_clade2_helical"/>
</dbReference>
<dbReference type="InterPro" id="IPR029062">
    <property type="entry name" value="Class_I_gatase-like"/>
</dbReference>
<feature type="binding site" evidence="13">
    <location>
        <position position="115"/>
    </location>
    <ligand>
        <name>heme</name>
        <dbReference type="ChEBI" id="CHEBI:30413"/>
    </ligand>
</feature>
<evidence type="ECO:0000256" key="14">
    <source>
        <dbReference type="RuleBase" id="RU000498"/>
    </source>
</evidence>